<feature type="region of interest" description="Disordered" evidence="1">
    <location>
        <begin position="1"/>
        <end position="20"/>
    </location>
</feature>
<proteinExistence type="predicted"/>
<keyword evidence="3" id="KW-1185">Reference proteome</keyword>
<name>A0A4D6KS94_VIGUN</name>
<organism evidence="2 3">
    <name type="scientific">Vigna unguiculata</name>
    <name type="common">Cowpea</name>
    <dbReference type="NCBI Taxonomy" id="3917"/>
    <lineage>
        <taxon>Eukaryota</taxon>
        <taxon>Viridiplantae</taxon>
        <taxon>Streptophyta</taxon>
        <taxon>Embryophyta</taxon>
        <taxon>Tracheophyta</taxon>
        <taxon>Spermatophyta</taxon>
        <taxon>Magnoliopsida</taxon>
        <taxon>eudicotyledons</taxon>
        <taxon>Gunneridae</taxon>
        <taxon>Pentapetalae</taxon>
        <taxon>rosids</taxon>
        <taxon>fabids</taxon>
        <taxon>Fabales</taxon>
        <taxon>Fabaceae</taxon>
        <taxon>Papilionoideae</taxon>
        <taxon>50 kb inversion clade</taxon>
        <taxon>NPAAA clade</taxon>
        <taxon>indigoferoid/millettioid clade</taxon>
        <taxon>Phaseoleae</taxon>
        <taxon>Vigna</taxon>
    </lineage>
</organism>
<reference evidence="2 3" key="1">
    <citation type="submission" date="2019-04" db="EMBL/GenBank/DDBJ databases">
        <title>An improved genome assembly and genetic linkage map for asparagus bean, Vigna unguiculata ssp. sesquipedialis.</title>
        <authorList>
            <person name="Xia Q."/>
            <person name="Zhang R."/>
            <person name="Dong Y."/>
        </authorList>
    </citation>
    <scope>NUCLEOTIDE SEQUENCE [LARGE SCALE GENOMIC DNA]</scope>
    <source>
        <tissue evidence="2">Leaf</tissue>
    </source>
</reference>
<evidence type="ECO:0000256" key="1">
    <source>
        <dbReference type="SAM" id="MobiDB-lite"/>
    </source>
</evidence>
<gene>
    <name evidence="2" type="ORF">DEO72_LG1g2243</name>
</gene>
<dbReference type="AlphaFoldDB" id="A0A4D6KS94"/>
<dbReference type="Proteomes" id="UP000501690">
    <property type="component" value="Linkage Group LG1"/>
</dbReference>
<feature type="region of interest" description="Disordered" evidence="1">
    <location>
        <begin position="42"/>
        <end position="65"/>
    </location>
</feature>
<evidence type="ECO:0000313" key="2">
    <source>
        <dbReference type="EMBL" id="QCD78607.1"/>
    </source>
</evidence>
<accession>A0A4D6KS94</accession>
<feature type="compositionally biased region" description="Gly residues" evidence="1">
    <location>
        <begin position="56"/>
        <end position="65"/>
    </location>
</feature>
<evidence type="ECO:0000313" key="3">
    <source>
        <dbReference type="Proteomes" id="UP000501690"/>
    </source>
</evidence>
<protein>
    <submittedName>
        <fullName evidence="2">Uncharacterized protein</fullName>
    </submittedName>
</protein>
<dbReference type="EMBL" id="CP039345">
    <property type="protein sequence ID" value="QCD78607.1"/>
    <property type="molecule type" value="Genomic_DNA"/>
</dbReference>
<sequence length="65" mass="6612">MSTNLAVGRSGNGGSDSREVVATTARTRCCGSGNRDVVRWQQHGGRRSGTQAAAVIGGGHGATRD</sequence>